<dbReference type="Proteomes" id="UP000515135">
    <property type="component" value="Unplaced"/>
</dbReference>
<dbReference type="GO" id="GO:0004553">
    <property type="term" value="F:hydrolase activity, hydrolyzing O-glycosyl compounds"/>
    <property type="evidence" value="ECO:0007669"/>
    <property type="project" value="InterPro"/>
</dbReference>
<dbReference type="InterPro" id="IPR048395">
    <property type="entry name" value="Glyco_hydro_31_C"/>
</dbReference>
<evidence type="ECO:0000259" key="7">
    <source>
        <dbReference type="Pfam" id="PF01055"/>
    </source>
</evidence>
<feature type="region of interest" description="Disordered" evidence="5">
    <location>
        <begin position="1"/>
        <end position="48"/>
    </location>
</feature>
<dbReference type="CDD" id="cd06592">
    <property type="entry name" value="GH31_NET37"/>
    <property type="match status" value="1"/>
</dbReference>
<dbReference type="GeneID" id="109467277"/>
<comment type="similarity">
    <text evidence="1 4">Belongs to the glycosyl hydrolase 31 family.</text>
</comment>
<keyword evidence="2 4" id="KW-0378">Hydrolase</keyword>
<feature type="domain" description="Glycoside hydrolase family 31 TIM barrel" evidence="7">
    <location>
        <begin position="329"/>
        <end position="615"/>
    </location>
</feature>
<proteinExistence type="inferred from homology"/>
<evidence type="ECO:0000259" key="8">
    <source>
        <dbReference type="Pfam" id="PF21365"/>
    </source>
</evidence>
<name>A0A6P4XVV8_BRABE</name>
<evidence type="ECO:0000256" key="5">
    <source>
        <dbReference type="SAM" id="MobiDB-lite"/>
    </source>
</evidence>
<feature type="domain" description="Glycosyl hydrolase family 31 C-terminal" evidence="8">
    <location>
        <begin position="641"/>
        <end position="722"/>
    </location>
</feature>
<dbReference type="SUPFAM" id="SSF51445">
    <property type="entry name" value="(Trans)glycosidases"/>
    <property type="match status" value="1"/>
</dbReference>
<keyword evidence="9" id="KW-1185">Reference proteome</keyword>
<dbReference type="InterPro" id="IPR000322">
    <property type="entry name" value="Glyco_hydro_31_TIM"/>
</dbReference>
<reference evidence="10" key="1">
    <citation type="submission" date="2025-08" db="UniProtKB">
        <authorList>
            <consortium name="RefSeq"/>
        </authorList>
    </citation>
    <scope>IDENTIFICATION</scope>
    <source>
        <tissue evidence="10">Gonad</tissue>
    </source>
</reference>
<evidence type="ECO:0000256" key="2">
    <source>
        <dbReference type="ARBA" id="ARBA00022801"/>
    </source>
</evidence>
<dbReference type="GO" id="GO:0005975">
    <property type="term" value="P:carbohydrate metabolic process"/>
    <property type="evidence" value="ECO:0007669"/>
    <property type="project" value="InterPro"/>
</dbReference>
<dbReference type="Pfam" id="PF21365">
    <property type="entry name" value="Glyco_hydro_31_3rd"/>
    <property type="match status" value="1"/>
</dbReference>
<keyword evidence="6" id="KW-1133">Transmembrane helix</keyword>
<dbReference type="InterPro" id="IPR050985">
    <property type="entry name" value="Alpha-glycosidase_related"/>
</dbReference>
<dbReference type="InterPro" id="IPR013780">
    <property type="entry name" value="Glyco_hydro_b"/>
</dbReference>
<keyword evidence="6" id="KW-0472">Membrane</keyword>
<feature type="compositionally biased region" description="Low complexity" evidence="5">
    <location>
        <begin position="1"/>
        <end position="40"/>
    </location>
</feature>
<keyword evidence="6" id="KW-0812">Transmembrane</keyword>
<dbReference type="Gene3D" id="2.60.40.1180">
    <property type="entry name" value="Golgi alpha-mannosidase II"/>
    <property type="match status" value="1"/>
</dbReference>
<dbReference type="AlphaFoldDB" id="A0A6P4XVV8"/>
<sequence length="723" mass="81554">MQGSLGRRSTSSPYGSYRRPPSRGRYSTGTGRRSQRSASTPPRQKTPCCTRSRARCALIVLLVLVALGLAGVLVWNFTYQPLVVDFDGLVHYDGASQSFILRNLSKYEVLRGTLGADLGPEPYTCSTGDACFQWPDRASLVLRHRVLEEEDVHCTNVTWQALSAEWDGWRPVDCFSVDTAHWYGGPVMYQQRWPVNNGSGVMQPYITNDFQLRDFPVNTSVENFTAYGNVADRFFFSSKGVAIVVDDVTPLHVSINQSADGKLCFMANYTSDYPATSVGRRPVLQYTVCSGRNALDIHEYMYSRFYGRLNAVPDTRMLEFPVWSTYAQYGPNVSETEVGEFAVQITEYNLTGSNMLLDDAWEGKYGDLTFNTTAFKYPNPSTLIGYLHQKGLGVSLWITPFINTDSSAFRESAEKGYLVRTDPNSPTLDTPVPALVRWWRGAAGLLDVTNPEARRWYLSRLHFLRENLTVDSFNVDAGEARYFPDIPYYTNESLINPNVYSSKWVEMVSSLGVQTVVRTAYHTQSFAVYLRMLEKRSSWGGDNGLRTVIPSMLLFGVLGYPYVLPAPIGGNEFPDKELYIRWMELVAFFPSMHFSISPWQFDFETAEIAQKFVSIHEDEVTPLVLQITRSVVMGPTAVRYAPIIRPLWWHYPNDIMAQTIDDEFLIGDVMLVAPVMEQGGRARTVYFPGGGVWRDQRDGATYAGGETRNIPVALDEVAYFMRV</sequence>
<dbReference type="RefSeq" id="XP_019620780.1">
    <property type="nucleotide sequence ID" value="XM_019765221.1"/>
</dbReference>
<protein>
    <submittedName>
        <fullName evidence="10">Uncharacterized family 31 glucosidase KIAA1161-like</fullName>
    </submittedName>
</protein>
<evidence type="ECO:0000256" key="3">
    <source>
        <dbReference type="ARBA" id="ARBA00023295"/>
    </source>
</evidence>
<dbReference type="PANTHER" id="PTHR43053">
    <property type="entry name" value="GLYCOSIDASE FAMILY 31"/>
    <property type="match status" value="1"/>
</dbReference>
<gene>
    <name evidence="10" type="primary">LOC109467277</name>
</gene>
<evidence type="ECO:0000256" key="4">
    <source>
        <dbReference type="RuleBase" id="RU361185"/>
    </source>
</evidence>
<dbReference type="Gene3D" id="3.20.20.80">
    <property type="entry name" value="Glycosidases"/>
    <property type="match status" value="1"/>
</dbReference>
<evidence type="ECO:0000313" key="10">
    <source>
        <dbReference type="RefSeq" id="XP_019620780.1"/>
    </source>
</evidence>
<accession>A0A6P4XVV8</accession>
<feature type="transmembrane region" description="Helical" evidence="6">
    <location>
        <begin position="56"/>
        <end position="77"/>
    </location>
</feature>
<dbReference type="PANTHER" id="PTHR43053:SF4">
    <property type="entry name" value="MYOGENESIS-REGULATING GLYCOSIDASE"/>
    <property type="match status" value="1"/>
</dbReference>
<keyword evidence="3 4" id="KW-0326">Glycosidase</keyword>
<dbReference type="SUPFAM" id="SSF51011">
    <property type="entry name" value="Glycosyl hydrolase domain"/>
    <property type="match status" value="1"/>
</dbReference>
<organism evidence="9 10">
    <name type="scientific">Branchiostoma belcheri</name>
    <name type="common">Amphioxus</name>
    <dbReference type="NCBI Taxonomy" id="7741"/>
    <lineage>
        <taxon>Eukaryota</taxon>
        <taxon>Metazoa</taxon>
        <taxon>Chordata</taxon>
        <taxon>Cephalochordata</taxon>
        <taxon>Leptocardii</taxon>
        <taxon>Amphioxiformes</taxon>
        <taxon>Branchiostomatidae</taxon>
        <taxon>Branchiostoma</taxon>
    </lineage>
</organism>
<dbReference type="Pfam" id="PF01055">
    <property type="entry name" value="Glyco_hydro_31_2nd"/>
    <property type="match status" value="1"/>
</dbReference>
<dbReference type="KEGG" id="bbel:109467277"/>
<evidence type="ECO:0000256" key="1">
    <source>
        <dbReference type="ARBA" id="ARBA00007806"/>
    </source>
</evidence>
<dbReference type="InterPro" id="IPR017853">
    <property type="entry name" value="GH"/>
</dbReference>
<evidence type="ECO:0000313" key="9">
    <source>
        <dbReference type="Proteomes" id="UP000515135"/>
    </source>
</evidence>
<dbReference type="OrthoDB" id="10070917at2759"/>
<evidence type="ECO:0000256" key="6">
    <source>
        <dbReference type="SAM" id="Phobius"/>
    </source>
</evidence>